<keyword evidence="3 9" id="KW-0645">Protease</keyword>
<dbReference type="EMBL" id="AQFT01000014">
    <property type="protein sequence ID" value="EMZ37150.1"/>
    <property type="molecule type" value="Genomic_DNA"/>
</dbReference>
<feature type="active site" evidence="9">
    <location>
        <position position="123"/>
    </location>
</feature>
<evidence type="ECO:0000256" key="9">
    <source>
        <dbReference type="HAMAP-Rule" id="MF_00161"/>
    </source>
</evidence>
<dbReference type="GO" id="GO:0004190">
    <property type="term" value="F:aspartic-type endopeptidase activity"/>
    <property type="evidence" value="ECO:0007669"/>
    <property type="project" value="UniProtKB-UniRule"/>
</dbReference>
<dbReference type="PATRIC" id="fig|1235802.3.peg.518"/>
<keyword evidence="2 9" id="KW-1003">Cell membrane</keyword>
<protein>
    <recommendedName>
        <fullName evidence="9">Lipoprotein signal peptidase</fullName>
        <ecNumber evidence="9">3.4.23.36</ecNumber>
    </recommendedName>
    <alternativeName>
        <fullName evidence="9">Prolipoprotein signal peptidase</fullName>
    </alternativeName>
    <alternativeName>
        <fullName evidence="9">Signal peptidase II</fullName>
        <shortName evidence="9">SPase II</shortName>
    </alternativeName>
</protein>
<comment type="catalytic activity">
    <reaction evidence="9">
        <text>Release of signal peptides from bacterial membrane prolipoproteins. Hydrolyzes -Xaa-Yaa-Zaa-|-(S,diacylglyceryl)Cys-, in which Xaa is hydrophobic (preferably Leu), and Yaa (Ala or Ser) and Zaa (Gly or Ala) have small, neutral side chains.</text>
        <dbReference type="EC" id="3.4.23.36"/>
    </reaction>
</comment>
<dbReference type="Pfam" id="PF01252">
    <property type="entry name" value="Peptidase_A8"/>
    <property type="match status" value="1"/>
</dbReference>
<comment type="subcellular location">
    <subcellularLocation>
        <location evidence="9">Cell membrane</location>
        <topology evidence="9">Multi-pass membrane protein</topology>
    </subcellularLocation>
</comment>
<feature type="transmembrane region" description="Helical" evidence="9">
    <location>
        <begin position="68"/>
        <end position="86"/>
    </location>
</feature>
<dbReference type="GO" id="GO:0006508">
    <property type="term" value="P:proteolysis"/>
    <property type="evidence" value="ECO:0007669"/>
    <property type="project" value="UniProtKB-KW"/>
</dbReference>
<dbReference type="Proteomes" id="UP000012589">
    <property type="component" value="Unassembled WGS sequence"/>
</dbReference>
<accession>N2BFF4</accession>
<dbReference type="PRINTS" id="PR00781">
    <property type="entry name" value="LIPOSIGPTASE"/>
</dbReference>
<keyword evidence="6 9" id="KW-0378">Hydrolase</keyword>
<dbReference type="AlphaFoldDB" id="N2BFF4"/>
<feature type="active site" evidence="9">
    <location>
        <position position="139"/>
    </location>
</feature>
<keyword evidence="4 9" id="KW-0812">Transmembrane</keyword>
<organism evidence="11 12">
    <name type="scientific">Eubacterium plexicaudatum ASF492</name>
    <dbReference type="NCBI Taxonomy" id="1235802"/>
    <lineage>
        <taxon>Bacteria</taxon>
        <taxon>Bacillati</taxon>
        <taxon>Bacillota</taxon>
        <taxon>Clostridia</taxon>
        <taxon>Eubacteriales</taxon>
        <taxon>Eubacteriaceae</taxon>
        <taxon>Eubacterium</taxon>
    </lineage>
</organism>
<reference evidence="11 12" key="1">
    <citation type="journal article" date="2014" name="Genome Announc.">
        <title>Draft genome sequences of the altered schaedler flora, a defined bacterial community from gnotobiotic mice.</title>
        <authorList>
            <person name="Wannemuehler M.J."/>
            <person name="Overstreet A.M."/>
            <person name="Ward D.V."/>
            <person name="Phillips G.J."/>
        </authorList>
    </citation>
    <scope>NUCLEOTIDE SEQUENCE [LARGE SCALE GENOMIC DNA]</scope>
    <source>
        <strain evidence="11 12">ASF492</strain>
    </source>
</reference>
<evidence type="ECO:0000256" key="7">
    <source>
        <dbReference type="ARBA" id="ARBA00022989"/>
    </source>
</evidence>
<dbReference type="GO" id="GO:0005886">
    <property type="term" value="C:plasma membrane"/>
    <property type="evidence" value="ECO:0007669"/>
    <property type="project" value="UniProtKB-SubCell"/>
</dbReference>
<dbReference type="NCBIfam" id="TIGR00077">
    <property type="entry name" value="lspA"/>
    <property type="match status" value="1"/>
</dbReference>
<comment type="caution">
    <text evidence="11">The sequence shown here is derived from an EMBL/GenBank/DDBJ whole genome shotgun (WGS) entry which is preliminary data.</text>
</comment>
<evidence type="ECO:0000256" key="3">
    <source>
        <dbReference type="ARBA" id="ARBA00022670"/>
    </source>
</evidence>
<dbReference type="EC" id="3.4.23.36" evidence="9"/>
<name>N2BFF4_9FIRM</name>
<feature type="transmembrane region" description="Helical" evidence="9">
    <location>
        <begin position="133"/>
        <end position="157"/>
    </location>
</feature>
<evidence type="ECO:0000256" key="5">
    <source>
        <dbReference type="ARBA" id="ARBA00022750"/>
    </source>
</evidence>
<keyword evidence="8 9" id="KW-0472">Membrane</keyword>
<dbReference type="eggNOG" id="COG0597">
    <property type="taxonomic scope" value="Bacteria"/>
</dbReference>
<evidence type="ECO:0000256" key="10">
    <source>
        <dbReference type="RuleBase" id="RU004181"/>
    </source>
</evidence>
<evidence type="ECO:0000256" key="4">
    <source>
        <dbReference type="ARBA" id="ARBA00022692"/>
    </source>
</evidence>
<sequence>MEAKSRTTSMLSFSIGVILLLIPDQITKLAARHMLKGNNAVPLIPGVFELQYLENRGSAFGMLQGQKSFFILMAVLMLVIIPYVYYKIPLTKRFWYLRVIAALFLSGAVGNAVDRILHGYVIDFFYFSLIDFPIFNIADIYVTVSTFLLIILILFYYKDEDFAQIHIFSKS</sequence>
<keyword evidence="7 9" id="KW-1133">Transmembrane helix</keyword>
<comment type="similarity">
    <text evidence="1 9 10">Belongs to the peptidase A8 family.</text>
</comment>
<evidence type="ECO:0000313" key="11">
    <source>
        <dbReference type="EMBL" id="EMZ37150.1"/>
    </source>
</evidence>
<feature type="transmembrane region" description="Helical" evidence="9">
    <location>
        <begin position="95"/>
        <end position="113"/>
    </location>
</feature>
<dbReference type="PANTHER" id="PTHR33695">
    <property type="entry name" value="LIPOPROTEIN SIGNAL PEPTIDASE"/>
    <property type="match status" value="1"/>
</dbReference>
<evidence type="ECO:0000256" key="8">
    <source>
        <dbReference type="ARBA" id="ARBA00023136"/>
    </source>
</evidence>
<comment type="caution">
    <text evidence="9">Lacks conserved residue(s) required for the propagation of feature annotation.</text>
</comment>
<gene>
    <name evidence="9" type="primary">lspA</name>
    <name evidence="11" type="ORF">C823_00493</name>
</gene>
<keyword evidence="12" id="KW-1185">Reference proteome</keyword>
<comment type="pathway">
    <text evidence="9">Protein modification; lipoprotein biosynthesis (signal peptide cleavage).</text>
</comment>
<comment type="function">
    <text evidence="9">This protein specifically catalyzes the removal of signal peptides from prolipoproteins.</text>
</comment>
<dbReference type="HAMAP" id="MF_00161">
    <property type="entry name" value="LspA"/>
    <property type="match status" value="1"/>
</dbReference>
<evidence type="ECO:0000256" key="1">
    <source>
        <dbReference type="ARBA" id="ARBA00006139"/>
    </source>
</evidence>
<evidence type="ECO:0000256" key="2">
    <source>
        <dbReference type="ARBA" id="ARBA00022475"/>
    </source>
</evidence>
<evidence type="ECO:0000256" key="6">
    <source>
        <dbReference type="ARBA" id="ARBA00022801"/>
    </source>
</evidence>
<dbReference type="HOGENOM" id="CLU_083252_3_3_9"/>
<evidence type="ECO:0000313" key="12">
    <source>
        <dbReference type="Proteomes" id="UP000012589"/>
    </source>
</evidence>
<proteinExistence type="inferred from homology"/>
<keyword evidence="5 9" id="KW-0064">Aspartyl protease</keyword>
<dbReference type="InterPro" id="IPR001872">
    <property type="entry name" value="Peptidase_A8"/>
</dbReference>
<dbReference type="UniPathway" id="UPA00665"/>
<dbReference type="PANTHER" id="PTHR33695:SF1">
    <property type="entry name" value="LIPOPROTEIN SIGNAL PEPTIDASE"/>
    <property type="match status" value="1"/>
</dbReference>
<dbReference type="STRING" id="1235802.C823_00493"/>